<dbReference type="PANTHER" id="PTHR32096">
    <property type="entry name" value="WRKY TRANSCRIPTION FACTOR 30-RELATED-RELATED"/>
    <property type="match status" value="1"/>
</dbReference>
<keyword evidence="3" id="KW-0238">DNA-binding</keyword>
<feature type="domain" description="WRKY" evidence="7">
    <location>
        <begin position="119"/>
        <end position="182"/>
    </location>
</feature>
<keyword evidence="9" id="KW-1185">Reference proteome</keyword>
<dbReference type="GO" id="GO:0000976">
    <property type="term" value="F:transcription cis-regulatory region binding"/>
    <property type="evidence" value="ECO:0007669"/>
    <property type="project" value="TreeGrafter"/>
</dbReference>
<dbReference type="GO" id="GO:0010150">
    <property type="term" value="P:leaf senescence"/>
    <property type="evidence" value="ECO:0007669"/>
    <property type="project" value="UniProtKB-ARBA"/>
</dbReference>
<comment type="caution">
    <text evidence="8">The sequence shown here is derived from an EMBL/GenBank/DDBJ whole genome shotgun (WGS) entry which is preliminary data.</text>
</comment>
<dbReference type="InterPro" id="IPR044810">
    <property type="entry name" value="WRKY_plant"/>
</dbReference>
<evidence type="ECO:0000256" key="1">
    <source>
        <dbReference type="ARBA" id="ARBA00004123"/>
    </source>
</evidence>
<accession>A0AAN9XS46</accession>
<gene>
    <name evidence="8" type="ORF">VNO78_07676</name>
</gene>
<dbReference type="FunFam" id="2.20.25.80:FF:000009">
    <property type="entry name" value="WRKY transcription factor 53"/>
    <property type="match status" value="1"/>
</dbReference>
<evidence type="ECO:0000256" key="2">
    <source>
        <dbReference type="ARBA" id="ARBA00023015"/>
    </source>
</evidence>
<proteinExistence type="inferred from homology"/>
<evidence type="ECO:0000256" key="6">
    <source>
        <dbReference type="ARBA" id="ARBA00060850"/>
    </source>
</evidence>
<keyword evidence="2" id="KW-0805">Transcription regulation</keyword>
<evidence type="ECO:0000256" key="3">
    <source>
        <dbReference type="ARBA" id="ARBA00023125"/>
    </source>
</evidence>
<dbReference type="AlphaFoldDB" id="A0AAN9XS46"/>
<dbReference type="PANTHER" id="PTHR32096:SF36">
    <property type="entry name" value="WRKY TRANSCRIPTION FACTOR 41-RELATED"/>
    <property type="match status" value="1"/>
</dbReference>
<dbReference type="GO" id="GO:0005634">
    <property type="term" value="C:nucleus"/>
    <property type="evidence" value="ECO:0007669"/>
    <property type="project" value="UniProtKB-SubCell"/>
</dbReference>
<dbReference type="GO" id="GO:0042542">
    <property type="term" value="P:response to hydrogen peroxide"/>
    <property type="evidence" value="ECO:0007669"/>
    <property type="project" value="UniProtKB-ARBA"/>
</dbReference>
<comment type="similarity">
    <text evidence="6">Belongs to the WRKY group III family.</text>
</comment>
<evidence type="ECO:0000313" key="8">
    <source>
        <dbReference type="EMBL" id="KAK7406060.1"/>
    </source>
</evidence>
<keyword evidence="4" id="KW-0804">Transcription</keyword>
<dbReference type="GO" id="GO:0003700">
    <property type="term" value="F:DNA-binding transcription factor activity"/>
    <property type="evidence" value="ECO:0007669"/>
    <property type="project" value="InterPro"/>
</dbReference>
<sequence length="340" mass="38042">MEIGNSWEQKALVSELTQGMEIARKLKEDMSLPSSVNSRDSLLQRILSSYDKALLILRWNESMSNSLTMNQETNTSSPHFPILVDKSPLGEDAGGVHNSKKRKMMPKWTERVRVKIKNGVEVPLEDGHNWRKYGQKDILSAKYPRSYYRCTFRKRKGCLATKHVQRSEEDPTMLDITYRGSHTCKENDGVVAPKSADNDEKIHSNNIEFEHAQILSAKTDNITAHPFGASSSTSFGCMTQDDNYHALLPSLVLNNDPCLATLSQTSLLSPNTPQSVSPSFLLHEFDGFCNKPCPESHFAEIVSSTTNSPIFDFSFSLDAVGIDESFPFNASGFYPECTSE</sequence>
<name>A0AAN9XS46_PSOTE</name>
<evidence type="ECO:0000259" key="7">
    <source>
        <dbReference type="PROSITE" id="PS50811"/>
    </source>
</evidence>
<reference evidence="8 9" key="1">
    <citation type="submission" date="2024-01" db="EMBL/GenBank/DDBJ databases">
        <title>The genomes of 5 underutilized Papilionoideae crops provide insights into root nodulation and disease resistanc.</title>
        <authorList>
            <person name="Jiang F."/>
        </authorList>
    </citation>
    <scope>NUCLEOTIDE SEQUENCE [LARGE SCALE GENOMIC DNA]</scope>
    <source>
        <strain evidence="8">DUOXIRENSHENG_FW03</strain>
        <tissue evidence="8">Leaves</tissue>
    </source>
</reference>
<comment type="subcellular location">
    <subcellularLocation>
        <location evidence="1">Nucleus</location>
    </subcellularLocation>
</comment>
<dbReference type="SMART" id="SM00774">
    <property type="entry name" value="WRKY"/>
    <property type="match status" value="1"/>
</dbReference>
<dbReference type="Proteomes" id="UP001386955">
    <property type="component" value="Unassembled WGS sequence"/>
</dbReference>
<dbReference type="Pfam" id="PF03106">
    <property type="entry name" value="WRKY"/>
    <property type="match status" value="1"/>
</dbReference>
<evidence type="ECO:0000256" key="5">
    <source>
        <dbReference type="ARBA" id="ARBA00023242"/>
    </source>
</evidence>
<organism evidence="8 9">
    <name type="scientific">Psophocarpus tetragonolobus</name>
    <name type="common">Winged bean</name>
    <name type="synonym">Dolichos tetragonolobus</name>
    <dbReference type="NCBI Taxonomy" id="3891"/>
    <lineage>
        <taxon>Eukaryota</taxon>
        <taxon>Viridiplantae</taxon>
        <taxon>Streptophyta</taxon>
        <taxon>Embryophyta</taxon>
        <taxon>Tracheophyta</taxon>
        <taxon>Spermatophyta</taxon>
        <taxon>Magnoliopsida</taxon>
        <taxon>eudicotyledons</taxon>
        <taxon>Gunneridae</taxon>
        <taxon>Pentapetalae</taxon>
        <taxon>rosids</taxon>
        <taxon>fabids</taxon>
        <taxon>Fabales</taxon>
        <taxon>Fabaceae</taxon>
        <taxon>Papilionoideae</taxon>
        <taxon>50 kb inversion clade</taxon>
        <taxon>NPAAA clade</taxon>
        <taxon>indigoferoid/millettioid clade</taxon>
        <taxon>Phaseoleae</taxon>
        <taxon>Psophocarpus</taxon>
    </lineage>
</organism>
<evidence type="ECO:0000256" key="4">
    <source>
        <dbReference type="ARBA" id="ARBA00023163"/>
    </source>
</evidence>
<dbReference type="PROSITE" id="PS50811">
    <property type="entry name" value="WRKY"/>
    <property type="match status" value="1"/>
</dbReference>
<dbReference type="Gene3D" id="2.20.25.80">
    <property type="entry name" value="WRKY domain"/>
    <property type="match status" value="1"/>
</dbReference>
<protein>
    <recommendedName>
        <fullName evidence="7">WRKY domain-containing protein</fullName>
    </recommendedName>
</protein>
<evidence type="ECO:0000313" key="9">
    <source>
        <dbReference type="Proteomes" id="UP001386955"/>
    </source>
</evidence>
<dbReference type="EMBL" id="JAYMYS010000002">
    <property type="protein sequence ID" value="KAK7406060.1"/>
    <property type="molecule type" value="Genomic_DNA"/>
</dbReference>
<dbReference type="InterPro" id="IPR036576">
    <property type="entry name" value="WRKY_dom_sf"/>
</dbReference>
<dbReference type="InterPro" id="IPR003657">
    <property type="entry name" value="WRKY_dom"/>
</dbReference>
<dbReference type="SUPFAM" id="SSF118290">
    <property type="entry name" value="WRKY DNA-binding domain"/>
    <property type="match status" value="1"/>
</dbReference>
<keyword evidence="5" id="KW-0539">Nucleus</keyword>
<dbReference type="GO" id="GO:0009751">
    <property type="term" value="P:response to salicylic acid"/>
    <property type="evidence" value="ECO:0007669"/>
    <property type="project" value="UniProtKB-ARBA"/>
</dbReference>
<dbReference type="GO" id="GO:0010193">
    <property type="term" value="P:response to ozone"/>
    <property type="evidence" value="ECO:0007669"/>
    <property type="project" value="UniProtKB-ARBA"/>
</dbReference>